<evidence type="ECO:0000313" key="5">
    <source>
        <dbReference type="EMBL" id="RGP81779.1"/>
    </source>
</evidence>
<dbReference type="GO" id="GO:0003677">
    <property type="term" value="F:DNA binding"/>
    <property type="evidence" value="ECO:0007669"/>
    <property type="project" value="InterPro"/>
</dbReference>
<dbReference type="InterPro" id="IPR012340">
    <property type="entry name" value="NA-bd_OB-fold"/>
</dbReference>
<dbReference type="Proteomes" id="UP000266234">
    <property type="component" value="Unassembled WGS sequence"/>
</dbReference>
<accession>A0A395TBE8</accession>
<sequence length="379" mass="41309">MAEQLSTPRITAVYLDNFVGKVVMLVGKVTQLRGDQATLDSEGTVTVLLNRDAHLSNGNAVQVIGKVNPDLSIKVLTSRDLGSGVDHGPYQSSQAYAPRVVMVWTSPKRSDVLRSATNVRKASFDDKKRKSNVTTPNSGSTENTTSRPLHHTYAAAQRLQLETRSHGQSRPSTATSFTTYNSDMILGRDIESRSTSSLNPSHISPTQTPSMGALLPSPPEEVTICRPYSPETPEYSPGSTQPNTSYSSSQETYDQQSSQLSHIPSAQPYTPLGYSPPLMSSPSLLPSPPMTQSLDDEFRSHEAPISPAFSASSRRYALTGRRFPTSHADTSTSVDPELEDVSEAALFDSVLEGIGRIHVSMSRDDAGRWRIKRTTDERP</sequence>
<dbReference type="STRING" id="694270.A0A395TBE8"/>
<dbReference type="OrthoDB" id="188186at2759"/>
<feature type="compositionally biased region" description="Polar residues" evidence="4">
    <location>
        <begin position="132"/>
        <end position="147"/>
    </location>
</feature>
<feature type="compositionally biased region" description="Polar residues" evidence="4">
    <location>
        <begin position="237"/>
        <end position="268"/>
    </location>
</feature>
<dbReference type="GO" id="GO:0006260">
    <property type="term" value="P:DNA replication"/>
    <property type="evidence" value="ECO:0007669"/>
    <property type="project" value="InterPro"/>
</dbReference>
<reference evidence="5 6" key="1">
    <citation type="journal article" date="2018" name="PLoS Pathog.">
        <title>Evolution of structural diversity of trichothecenes, a family of toxins produced by plant pathogenic and entomopathogenic fungi.</title>
        <authorList>
            <person name="Proctor R.H."/>
            <person name="McCormick S.P."/>
            <person name="Kim H.S."/>
            <person name="Cardoza R.E."/>
            <person name="Stanley A.M."/>
            <person name="Lindo L."/>
            <person name="Kelly A."/>
            <person name="Brown D.W."/>
            <person name="Lee T."/>
            <person name="Vaughan M.M."/>
            <person name="Alexander N.J."/>
            <person name="Busman M."/>
            <person name="Gutierrez S."/>
        </authorList>
    </citation>
    <scope>NUCLEOTIDE SEQUENCE [LARGE SCALE GENOMIC DNA]</scope>
    <source>
        <strain evidence="5 6">NRRL 20695</strain>
    </source>
</reference>
<protein>
    <recommendedName>
        <fullName evidence="7">Replication factor a 3</fullName>
    </recommendedName>
</protein>
<dbReference type="CDD" id="cd04479">
    <property type="entry name" value="RPA3"/>
    <property type="match status" value="1"/>
</dbReference>
<comment type="caution">
    <text evidence="5">The sequence shown here is derived from an EMBL/GenBank/DDBJ whole genome shotgun (WGS) entry which is preliminary data.</text>
</comment>
<dbReference type="EMBL" id="PXOG01000002">
    <property type="protein sequence ID" value="RGP81779.1"/>
    <property type="molecule type" value="Genomic_DNA"/>
</dbReference>
<comment type="subcellular location">
    <subcellularLocation>
        <location evidence="1">Nucleus</location>
    </subcellularLocation>
</comment>
<feature type="region of interest" description="Disordered" evidence="4">
    <location>
        <begin position="162"/>
        <end position="181"/>
    </location>
</feature>
<dbReference type="GO" id="GO:0006310">
    <property type="term" value="P:DNA recombination"/>
    <property type="evidence" value="ECO:0007669"/>
    <property type="project" value="InterPro"/>
</dbReference>
<dbReference type="InterPro" id="IPR013970">
    <property type="entry name" value="Rfa2"/>
</dbReference>
<dbReference type="GO" id="GO:0006281">
    <property type="term" value="P:DNA repair"/>
    <property type="evidence" value="ECO:0007669"/>
    <property type="project" value="InterPro"/>
</dbReference>
<evidence type="ECO:0000313" key="6">
    <source>
        <dbReference type="Proteomes" id="UP000266234"/>
    </source>
</evidence>
<feature type="region of interest" description="Disordered" evidence="4">
    <location>
        <begin position="123"/>
        <end position="150"/>
    </location>
</feature>
<dbReference type="Pfam" id="PF08661">
    <property type="entry name" value="Rep_fac-A_3"/>
    <property type="match status" value="1"/>
</dbReference>
<feature type="region of interest" description="Disordered" evidence="4">
    <location>
        <begin position="193"/>
        <end position="295"/>
    </location>
</feature>
<evidence type="ECO:0008006" key="7">
    <source>
        <dbReference type="Google" id="ProtNLM"/>
    </source>
</evidence>
<feature type="compositionally biased region" description="Low complexity" evidence="4">
    <location>
        <begin position="275"/>
        <end position="284"/>
    </location>
</feature>
<proteinExistence type="inferred from homology"/>
<dbReference type="SUPFAM" id="SSF50249">
    <property type="entry name" value="Nucleic acid-binding proteins"/>
    <property type="match status" value="1"/>
</dbReference>
<gene>
    <name evidence="5" type="ORF">FLONG3_83</name>
</gene>
<organism evidence="5 6">
    <name type="scientific">Fusarium longipes</name>
    <dbReference type="NCBI Taxonomy" id="694270"/>
    <lineage>
        <taxon>Eukaryota</taxon>
        <taxon>Fungi</taxon>
        <taxon>Dikarya</taxon>
        <taxon>Ascomycota</taxon>
        <taxon>Pezizomycotina</taxon>
        <taxon>Sordariomycetes</taxon>
        <taxon>Hypocreomycetidae</taxon>
        <taxon>Hypocreales</taxon>
        <taxon>Nectriaceae</taxon>
        <taxon>Fusarium</taxon>
    </lineage>
</organism>
<comment type="similarity">
    <text evidence="2">Belongs to the replication factor A protein 3 family.</text>
</comment>
<evidence type="ECO:0000256" key="4">
    <source>
        <dbReference type="SAM" id="MobiDB-lite"/>
    </source>
</evidence>
<name>A0A395TBE8_9HYPO</name>
<dbReference type="GO" id="GO:0031981">
    <property type="term" value="C:nuclear lumen"/>
    <property type="evidence" value="ECO:0007669"/>
    <property type="project" value="UniProtKB-ARBA"/>
</dbReference>
<dbReference type="AlphaFoldDB" id="A0A395TBE8"/>
<evidence type="ECO:0000256" key="3">
    <source>
        <dbReference type="ARBA" id="ARBA00023242"/>
    </source>
</evidence>
<keyword evidence="6" id="KW-1185">Reference proteome</keyword>
<keyword evidence="3" id="KW-0539">Nucleus</keyword>
<evidence type="ECO:0000256" key="2">
    <source>
        <dbReference type="ARBA" id="ARBA00009761"/>
    </source>
</evidence>
<evidence type="ECO:0000256" key="1">
    <source>
        <dbReference type="ARBA" id="ARBA00004123"/>
    </source>
</evidence>
<dbReference type="Gene3D" id="2.40.50.140">
    <property type="entry name" value="Nucleic acid-binding proteins"/>
    <property type="match status" value="1"/>
</dbReference>
<feature type="compositionally biased region" description="Polar residues" evidence="4">
    <location>
        <begin position="193"/>
        <end position="210"/>
    </location>
</feature>